<gene>
    <name evidence="2" type="ORF">HNQ97_002396</name>
</gene>
<name>A0ABR6C5W4_9HYPH</name>
<dbReference type="EMBL" id="JACJHZ010000009">
    <property type="protein sequence ID" value="MBA9020399.1"/>
    <property type="molecule type" value="Genomic_DNA"/>
</dbReference>
<comment type="caution">
    <text evidence="2">The sequence shown here is derived from an EMBL/GenBank/DDBJ whole genome shotgun (WGS) entry which is preliminary data.</text>
</comment>
<proteinExistence type="predicted"/>
<feature type="domain" description="Phosphoribosyltransferase" evidence="1">
    <location>
        <begin position="19"/>
        <end position="201"/>
    </location>
</feature>
<dbReference type="InterPro" id="IPR000836">
    <property type="entry name" value="PRTase_dom"/>
</dbReference>
<sequence length="240" mass="26977">MTVRRRYLGIATDDVLNSLAALTETSTPPEAYRHALERLGDNLAHRMSETVDLKDKIVLVVAGVEDVDSLGSGFIEVLTRAGADVRLTCLWMDRKTLRVPDREEVANIIQEYMDPIPPHVDHFVVLKSIVSSSCTIRTSLLRMLDETDPERIHVASPVMLKGARKRLEAEFPTAVGDKFEYWVLAIDGQADENGNVIPGIGGSVYNRMGFNNQDDKNFYMPALVESRMISRREPTNRPFF</sequence>
<keyword evidence="3" id="KW-1185">Reference proteome</keyword>
<dbReference type="Pfam" id="PF14681">
    <property type="entry name" value="UPRTase"/>
    <property type="match status" value="1"/>
</dbReference>
<evidence type="ECO:0000259" key="1">
    <source>
        <dbReference type="Pfam" id="PF14681"/>
    </source>
</evidence>
<dbReference type="Gene3D" id="3.40.50.2020">
    <property type="match status" value="1"/>
</dbReference>
<accession>A0ABR6C5W4</accession>
<dbReference type="SUPFAM" id="SSF53271">
    <property type="entry name" value="PRTase-like"/>
    <property type="match status" value="1"/>
</dbReference>
<dbReference type="GO" id="GO:0016757">
    <property type="term" value="F:glycosyltransferase activity"/>
    <property type="evidence" value="ECO:0007669"/>
    <property type="project" value="UniProtKB-KW"/>
</dbReference>
<dbReference type="InterPro" id="IPR029057">
    <property type="entry name" value="PRTase-like"/>
</dbReference>
<protein>
    <submittedName>
        <fullName evidence="2">Uracil phosphoribosyltransferase</fullName>
    </submittedName>
</protein>
<dbReference type="Proteomes" id="UP000587524">
    <property type="component" value="Unassembled WGS sequence"/>
</dbReference>
<dbReference type="RefSeq" id="WP_182574115.1">
    <property type="nucleotide sequence ID" value="NZ_JACJHY010000009.1"/>
</dbReference>
<evidence type="ECO:0000313" key="3">
    <source>
        <dbReference type="Proteomes" id="UP000587524"/>
    </source>
</evidence>
<organism evidence="2 3">
    <name type="scientific">Aminobacter ciceronei</name>
    <dbReference type="NCBI Taxonomy" id="150723"/>
    <lineage>
        <taxon>Bacteria</taxon>
        <taxon>Pseudomonadati</taxon>
        <taxon>Pseudomonadota</taxon>
        <taxon>Alphaproteobacteria</taxon>
        <taxon>Hyphomicrobiales</taxon>
        <taxon>Phyllobacteriaceae</taxon>
        <taxon>Aminobacter</taxon>
    </lineage>
</organism>
<keyword evidence="2" id="KW-0808">Transferase</keyword>
<keyword evidence="2" id="KW-0328">Glycosyltransferase</keyword>
<reference evidence="2 3" key="1">
    <citation type="submission" date="2020-08" db="EMBL/GenBank/DDBJ databases">
        <title>Genomic Encyclopedia of Type Strains, Phase IV (KMG-IV): sequencing the most valuable type-strain genomes for metagenomic binning, comparative biology and taxonomic classification.</title>
        <authorList>
            <person name="Goeker M."/>
        </authorList>
    </citation>
    <scope>NUCLEOTIDE SEQUENCE [LARGE SCALE GENOMIC DNA]</scope>
    <source>
        <strain evidence="2 3">DSM 17455</strain>
    </source>
</reference>
<evidence type="ECO:0000313" key="2">
    <source>
        <dbReference type="EMBL" id="MBA9020399.1"/>
    </source>
</evidence>